<evidence type="ECO:0000313" key="3">
    <source>
        <dbReference type="Proteomes" id="UP001291623"/>
    </source>
</evidence>
<reference evidence="2" key="1">
    <citation type="submission" date="2023-12" db="EMBL/GenBank/DDBJ databases">
        <title>Genome assembly of Anisodus tanguticus.</title>
        <authorList>
            <person name="Wang Y.-J."/>
        </authorList>
    </citation>
    <scope>NUCLEOTIDE SEQUENCE</scope>
    <source>
        <strain evidence="2">KB-2021</strain>
        <tissue evidence="2">Leaf</tissue>
    </source>
</reference>
<feature type="compositionally biased region" description="Basic and acidic residues" evidence="1">
    <location>
        <begin position="17"/>
        <end position="37"/>
    </location>
</feature>
<dbReference type="AlphaFoldDB" id="A0AAE1R2C5"/>
<keyword evidence="3" id="KW-1185">Reference proteome</keyword>
<evidence type="ECO:0000256" key="1">
    <source>
        <dbReference type="SAM" id="MobiDB-lite"/>
    </source>
</evidence>
<dbReference type="Proteomes" id="UP001291623">
    <property type="component" value="Unassembled WGS sequence"/>
</dbReference>
<sequence length="124" mass="14201">MLLRGLDKDAKRDIKECGEGHSIKDDEKATEECREGHSSTIKVKQCREDADSKSKSENMIMTYHTPRCYQADRNKFSVAKSASFGGIWRRISTPDLDSRLRIKKPRAGLRWKIPKECMDFVGPP</sequence>
<accession>A0AAE1R2C5</accession>
<dbReference type="EMBL" id="JAVYJV010000020">
    <property type="protein sequence ID" value="KAK4343711.1"/>
    <property type="molecule type" value="Genomic_DNA"/>
</dbReference>
<proteinExistence type="predicted"/>
<evidence type="ECO:0000313" key="2">
    <source>
        <dbReference type="EMBL" id="KAK4343711.1"/>
    </source>
</evidence>
<comment type="caution">
    <text evidence="2">The sequence shown here is derived from an EMBL/GenBank/DDBJ whole genome shotgun (WGS) entry which is preliminary data.</text>
</comment>
<organism evidence="2 3">
    <name type="scientific">Anisodus tanguticus</name>
    <dbReference type="NCBI Taxonomy" id="243964"/>
    <lineage>
        <taxon>Eukaryota</taxon>
        <taxon>Viridiplantae</taxon>
        <taxon>Streptophyta</taxon>
        <taxon>Embryophyta</taxon>
        <taxon>Tracheophyta</taxon>
        <taxon>Spermatophyta</taxon>
        <taxon>Magnoliopsida</taxon>
        <taxon>eudicotyledons</taxon>
        <taxon>Gunneridae</taxon>
        <taxon>Pentapetalae</taxon>
        <taxon>asterids</taxon>
        <taxon>lamiids</taxon>
        <taxon>Solanales</taxon>
        <taxon>Solanaceae</taxon>
        <taxon>Solanoideae</taxon>
        <taxon>Hyoscyameae</taxon>
        <taxon>Anisodus</taxon>
    </lineage>
</organism>
<feature type="region of interest" description="Disordered" evidence="1">
    <location>
        <begin position="17"/>
        <end position="40"/>
    </location>
</feature>
<name>A0AAE1R2C5_9SOLA</name>
<gene>
    <name evidence="2" type="ORF">RND71_036805</name>
</gene>
<protein>
    <submittedName>
        <fullName evidence="2">Uncharacterized protein</fullName>
    </submittedName>
</protein>